<evidence type="ECO:0000313" key="4">
    <source>
        <dbReference type="Proteomes" id="UP000749311"/>
    </source>
</evidence>
<dbReference type="RefSeq" id="WP_167171249.1">
    <property type="nucleotide sequence ID" value="NZ_BAAAOO010000006.1"/>
</dbReference>
<feature type="transmembrane region" description="Helical" evidence="2">
    <location>
        <begin position="37"/>
        <end position="61"/>
    </location>
</feature>
<evidence type="ECO:0000256" key="1">
    <source>
        <dbReference type="SAM" id="MobiDB-lite"/>
    </source>
</evidence>
<feature type="region of interest" description="Disordered" evidence="1">
    <location>
        <begin position="136"/>
        <end position="165"/>
    </location>
</feature>
<feature type="region of interest" description="Disordered" evidence="1">
    <location>
        <begin position="328"/>
        <end position="354"/>
    </location>
</feature>
<dbReference type="Pfam" id="PF05108">
    <property type="entry name" value="T7SS_ESX1_EccB"/>
    <property type="match status" value="1"/>
</dbReference>
<dbReference type="InterPro" id="IPR007795">
    <property type="entry name" value="T7SS_EccB"/>
</dbReference>
<evidence type="ECO:0000256" key="2">
    <source>
        <dbReference type="SAM" id="Phobius"/>
    </source>
</evidence>
<dbReference type="EMBL" id="JAAMOZ010000004">
    <property type="protein sequence ID" value="NIH58565.1"/>
    <property type="molecule type" value="Genomic_DNA"/>
</dbReference>
<accession>A0ABX0SJI5</accession>
<dbReference type="PANTHER" id="PTHR40765">
    <property type="entry name" value="ESX-2 SECRETION SYSTEM ATPASE ECCB2"/>
    <property type="match status" value="1"/>
</dbReference>
<keyword evidence="2" id="KW-0472">Membrane</keyword>
<gene>
    <name evidence="3" type="ORF">FB473_003262</name>
</gene>
<name>A0ABX0SJI5_9ACTN</name>
<keyword evidence="2" id="KW-1133">Transmembrane helix</keyword>
<dbReference type="InterPro" id="IPR044857">
    <property type="entry name" value="T7SS_EccB_R1"/>
</dbReference>
<keyword evidence="2" id="KW-0812">Transmembrane</keyword>
<evidence type="ECO:0000313" key="3">
    <source>
        <dbReference type="EMBL" id="NIH58565.1"/>
    </source>
</evidence>
<dbReference type="PANTHER" id="PTHR40765:SF2">
    <property type="entry name" value="ESX-2 SECRETION SYSTEM ATPASE ECCB2"/>
    <property type="match status" value="1"/>
</dbReference>
<keyword evidence="4" id="KW-1185">Reference proteome</keyword>
<feature type="compositionally biased region" description="Polar residues" evidence="1">
    <location>
        <begin position="144"/>
        <end position="162"/>
    </location>
</feature>
<protein>
    <submittedName>
        <fullName evidence="3">Type VII secretion protein EccB</fullName>
    </submittedName>
</protein>
<dbReference type="Proteomes" id="UP000749311">
    <property type="component" value="Unassembled WGS sequence"/>
</dbReference>
<reference evidence="3 4" key="1">
    <citation type="submission" date="2020-02" db="EMBL/GenBank/DDBJ databases">
        <title>Sequencing the genomes of 1000 actinobacteria strains.</title>
        <authorList>
            <person name="Klenk H.-P."/>
        </authorList>
    </citation>
    <scope>NUCLEOTIDE SEQUENCE [LARGE SCALE GENOMIC DNA]</scope>
    <source>
        <strain evidence="3 4">DSM 19609</strain>
    </source>
</reference>
<dbReference type="NCBIfam" id="TIGR03919">
    <property type="entry name" value="T7SS_EccB"/>
    <property type="match status" value="1"/>
</dbReference>
<dbReference type="Gene3D" id="3.30.2390.20">
    <property type="entry name" value="Type VII secretion system EccB, repeat 1 domain"/>
    <property type="match status" value="1"/>
</dbReference>
<proteinExistence type="predicted"/>
<feature type="region of interest" description="Disordered" evidence="1">
    <location>
        <begin position="371"/>
        <end position="390"/>
    </location>
</feature>
<organism evidence="3 4">
    <name type="scientific">Brooklawnia cerclae</name>
    <dbReference type="NCBI Taxonomy" id="349934"/>
    <lineage>
        <taxon>Bacteria</taxon>
        <taxon>Bacillati</taxon>
        <taxon>Actinomycetota</taxon>
        <taxon>Actinomycetes</taxon>
        <taxon>Propionibacteriales</taxon>
        <taxon>Propionibacteriaceae</taxon>
        <taxon>Brooklawnia</taxon>
    </lineage>
</organism>
<feature type="compositionally biased region" description="Polar residues" evidence="1">
    <location>
        <begin position="328"/>
        <end position="337"/>
    </location>
</feature>
<feature type="compositionally biased region" description="Polar residues" evidence="1">
    <location>
        <begin position="345"/>
        <end position="354"/>
    </location>
</feature>
<comment type="caution">
    <text evidence="3">The sequence shown here is derived from an EMBL/GenBank/DDBJ whole genome shotgun (WGS) entry which is preliminary data.</text>
</comment>
<sequence>MASRKDLLKAYSFTTQRLVASLVDRDPDNATGPLRRVATATFVGIMIGVVLVAGSALLGYLRPGQSNAWKQDDGALIADVNSGLLFIYYKSEQTGEETLLPMADVASARLAIGGSEIKVVKTDKLQGIQQDAIRGIPDAPRQLPPTSQMNPYPFRTCSTSPDSDGERYITIEVGTESSSEPTTVDDDVAVIVEADDGEHFLVMNGQYHHLYRTGGSSRSAVASYLPVISTGNAWLSALPEGLPIEPLDIQNRGGVPTVRQVQPDMTIGSVAMVEASELNPEPRYFIQLADGLAETSFLNMATELAFSGGGRTDPIKITAQAADMNMSETTPRLTTSGIPMGRPTAPSTQEQQPSVCATYVDPDANDGRTTPVITVGSPTPELPTSVAENPPSRAYADYIEVDPLHGALLQDIAVAEDQSDEGPTFLLTDARVYGIPDRSSRESLGYAPGGSSAAPVLRVPGMLIRLVGPVDVQLSRDAVVPALPADLKVPE</sequence>